<feature type="non-terminal residue" evidence="2">
    <location>
        <position position="218"/>
    </location>
</feature>
<gene>
    <name evidence="2" type="ORF">BGZ80_005293</name>
</gene>
<evidence type="ECO:0000256" key="1">
    <source>
        <dbReference type="SAM" id="MobiDB-lite"/>
    </source>
</evidence>
<proteinExistence type="predicted"/>
<feature type="compositionally biased region" description="Basic and acidic residues" evidence="1">
    <location>
        <begin position="101"/>
        <end position="112"/>
    </location>
</feature>
<feature type="region of interest" description="Disordered" evidence="1">
    <location>
        <begin position="1"/>
        <end position="218"/>
    </location>
</feature>
<feature type="compositionally biased region" description="Polar residues" evidence="1">
    <location>
        <begin position="170"/>
        <end position="218"/>
    </location>
</feature>
<reference evidence="2" key="1">
    <citation type="journal article" date="2020" name="Fungal Divers.">
        <title>Resolving the Mortierellaceae phylogeny through synthesis of multi-gene phylogenetics and phylogenomics.</title>
        <authorList>
            <person name="Vandepol N."/>
            <person name="Liber J."/>
            <person name="Desiro A."/>
            <person name="Na H."/>
            <person name="Kennedy M."/>
            <person name="Barry K."/>
            <person name="Grigoriev I.V."/>
            <person name="Miller A.N."/>
            <person name="O'Donnell K."/>
            <person name="Stajich J.E."/>
            <person name="Bonito G."/>
        </authorList>
    </citation>
    <scope>NUCLEOTIDE SEQUENCE</scope>
    <source>
        <strain evidence="2">NRRL 2769</strain>
    </source>
</reference>
<evidence type="ECO:0000313" key="3">
    <source>
        <dbReference type="Proteomes" id="UP000703661"/>
    </source>
</evidence>
<evidence type="ECO:0000313" key="2">
    <source>
        <dbReference type="EMBL" id="KAG0006443.1"/>
    </source>
</evidence>
<comment type="caution">
    <text evidence="2">The sequence shown here is derived from an EMBL/GenBank/DDBJ whole genome shotgun (WGS) entry which is preliminary data.</text>
</comment>
<sequence>MADSTEQIQGDAVPAADPTPVSVPPQEDKPIIPDSVAEKQIPTPTDDQVQPLQHLDSAQADERERASDSAISLNAPSESLQDNPIEQEEPANVDTTLDSQDQDHSQDPDHHPNSLAMETDESTLNPSDAVHDATDGTTDDPAAVSSTDPYTEHDEAYNDTELVSPVPAPSNETAESSADQNQPENEGVDNNNNTVAKGANSTATPGKPQHANNRNFQK</sequence>
<feature type="compositionally biased region" description="Polar residues" evidence="1">
    <location>
        <begin position="42"/>
        <end position="51"/>
    </location>
</feature>
<dbReference type="AlphaFoldDB" id="A0A9P6MKL5"/>
<accession>A0A9P6MKL5</accession>
<dbReference type="EMBL" id="JAAAID010002615">
    <property type="protein sequence ID" value="KAG0006443.1"/>
    <property type="molecule type" value="Genomic_DNA"/>
</dbReference>
<organism evidence="2 3">
    <name type="scientific">Entomortierella chlamydospora</name>
    <dbReference type="NCBI Taxonomy" id="101097"/>
    <lineage>
        <taxon>Eukaryota</taxon>
        <taxon>Fungi</taxon>
        <taxon>Fungi incertae sedis</taxon>
        <taxon>Mucoromycota</taxon>
        <taxon>Mortierellomycotina</taxon>
        <taxon>Mortierellomycetes</taxon>
        <taxon>Mortierellales</taxon>
        <taxon>Mortierellaceae</taxon>
        <taxon>Entomortierella</taxon>
    </lineage>
</organism>
<protein>
    <submittedName>
        <fullName evidence="2">Uncharacterized protein</fullName>
    </submittedName>
</protein>
<keyword evidence="3" id="KW-1185">Reference proteome</keyword>
<feature type="compositionally biased region" description="Polar residues" evidence="1">
    <location>
        <begin position="69"/>
        <end position="84"/>
    </location>
</feature>
<dbReference type="Proteomes" id="UP000703661">
    <property type="component" value="Unassembled WGS sequence"/>
</dbReference>
<name>A0A9P6MKL5_9FUNG</name>